<dbReference type="InterPro" id="IPR021005">
    <property type="entry name" value="Znf_CGNR"/>
</dbReference>
<dbReference type="Pfam" id="PF07336">
    <property type="entry name" value="ABATE"/>
    <property type="match status" value="1"/>
</dbReference>
<dbReference type="InterPro" id="IPR010852">
    <property type="entry name" value="ABATE"/>
</dbReference>
<dbReference type="AlphaFoldDB" id="A0A4R5C1W8"/>
<name>A0A4R5C1W8_9ACTN</name>
<evidence type="ECO:0000259" key="1">
    <source>
        <dbReference type="Pfam" id="PF11706"/>
    </source>
</evidence>
<proteinExistence type="predicted"/>
<dbReference type="InterPro" id="IPR023286">
    <property type="entry name" value="ABATE_dom_sf"/>
</dbReference>
<accession>A0A4R5C1W8</accession>
<dbReference type="Gene3D" id="1.10.3300.10">
    <property type="entry name" value="Jann2411-like domain"/>
    <property type="match status" value="1"/>
</dbReference>
<protein>
    <submittedName>
        <fullName evidence="2">Zf-CGNR multi-domain protein</fullName>
    </submittedName>
</protein>
<dbReference type="SUPFAM" id="SSF160904">
    <property type="entry name" value="Jann2411-like"/>
    <property type="match status" value="1"/>
</dbReference>
<evidence type="ECO:0000313" key="3">
    <source>
        <dbReference type="Proteomes" id="UP000294513"/>
    </source>
</evidence>
<sequence length="190" mass="21168">MDLASYADLAIELVNTQRPHRDELRDLEGLRALLLRRPHLEGRTAHRDLDAIRELRAELRAIFVSADRGDAEDAIERLNTLLIRHPVHPQMVRHDGQDWHLHFNEEGSIPDRVAARTAMGLAAKIGSQGLDRFGVCQADGCGRVYLDATSNRSRRYCSDRCAGRSSATAACHPSAARVSMRRAPARESGQ</sequence>
<dbReference type="EMBL" id="SMKU01000029">
    <property type="protein sequence ID" value="TDD93581.1"/>
    <property type="molecule type" value="Genomic_DNA"/>
</dbReference>
<dbReference type="OrthoDB" id="3531194at2"/>
<dbReference type="PANTHER" id="PTHR35525">
    <property type="entry name" value="BLL6575 PROTEIN"/>
    <property type="match status" value="1"/>
</dbReference>
<evidence type="ECO:0000313" key="2">
    <source>
        <dbReference type="EMBL" id="TDD93581.1"/>
    </source>
</evidence>
<dbReference type="PANTHER" id="PTHR35525:SF3">
    <property type="entry name" value="BLL6575 PROTEIN"/>
    <property type="match status" value="1"/>
</dbReference>
<dbReference type="Pfam" id="PF11706">
    <property type="entry name" value="zf-CGNR"/>
    <property type="match status" value="1"/>
</dbReference>
<reference evidence="2 3" key="1">
    <citation type="submission" date="2019-03" db="EMBL/GenBank/DDBJ databases">
        <title>Draft genome sequences of novel Actinobacteria.</title>
        <authorList>
            <person name="Sahin N."/>
            <person name="Ay H."/>
            <person name="Saygin H."/>
        </authorList>
    </citation>
    <scope>NUCLEOTIDE SEQUENCE [LARGE SCALE GENOMIC DNA]</scope>
    <source>
        <strain evidence="2 3">H3C3</strain>
    </source>
</reference>
<comment type="caution">
    <text evidence="2">The sequence shown here is derived from an EMBL/GenBank/DDBJ whole genome shotgun (WGS) entry which is preliminary data.</text>
</comment>
<dbReference type="Proteomes" id="UP000294513">
    <property type="component" value="Unassembled WGS sequence"/>
</dbReference>
<gene>
    <name evidence="2" type="ORF">E1298_09080</name>
</gene>
<keyword evidence="3" id="KW-1185">Reference proteome</keyword>
<dbReference type="RefSeq" id="WP_131891044.1">
    <property type="nucleotide sequence ID" value="NZ_SMKU01000029.1"/>
</dbReference>
<organism evidence="2 3">
    <name type="scientific">Actinomadura rubrisoli</name>
    <dbReference type="NCBI Taxonomy" id="2530368"/>
    <lineage>
        <taxon>Bacteria</taxon>
        <taxon>Bacillati</taxon>
        <taxon>Actinomycetota</taxon>
        <taxon>Actinomycetes</taxon>
        <taxon>Streptosporangiales</taxon>
        <taxon>Thermomonosporaceae</taxon>
        <taxon>Actinomadura</taxon>
    </lineage>
</organism>
<feature type="domain" description="Zinc finger CGNR" evidence="1">
    <location>
        <begin position="132"/>
        <end position="169"/>
    </location>
</feature>